<feature type="transmembrane region" description="Helical" evidence="7">
    <location>
        <begin position="409"/>
        <end position="431"/>
    </location>
</feature>
<dbReference type="PROSITE" id="PS50850">
    <property type="entry name" value="MFS"/>
    <property type="match status" value="1"/>
</dbReference>
<reference evidence="9 10" key="1">
    <citation type="submission" date="2015-01" db="EMBL/GenBank/DDBJ databases">
        <title>The Genome Sequence of Capronia semiimmersa CBS27337.</title>
        <authorList>
            <consortium name="The Broad Institute Genomics Platform"/>
            <person name="Cuomo C."/>
            <person name="de Hoog S."/>
            <person name="Gorbushina A."/>
            <person name="Stielow B."/>
            <person name="Teixiera M."/>
            <person name="Abouelleil A."/>
            <person name="Chapman S.B."/>
            <person name="Priest M."/>
            <person name="Young S.K."/>
            <person name="Wortman J."/>
            <person name="Nusbaum C."/>
            <person name="Birren B."/>
        </authorList>
    </citation>
    <scope>NUCLEOTIDE SEQUENCE [LARGE SCALE GENOMIC DNA]</scope>
    <source>
        <strain evidence="9 10">CBS 27337</strain>
    </source>
</reference>
<keyword evidence="10" id="KW-1185">Reference proteome</keyword>
<accession>A0A0D2CJR6</accession>
<evidence type="ECO:0000256" key="3">
    <source>
        <dbReference type="ARBA" id="ARBA00022692"/>
    </source>
</evidence>
<dbReference type="FunFam" id="1.20.1250.20:FF:000064">
    <property type="entry name" value="MFS allantoate transporter"/>
    <property type="match status" value="1"/>
</dbReference>
<evidence type="ECO:0000259" key="8">
    <source>
        <dbReference type="PROSITE" id="PS50850"/>
    </source>
</evidence>
<feature type="transmembrane region" description="Helical" evidence="7">
    <location>
        <begin position="374"/>
        <end position="397"/>
    </location>
</feature>
<dbReference type="Pfam" id="PF07690">
    <property type="entry name" value="MFS_1"/>
    <property type="match status" value="1"/>
</dbReference>
<comment type="subcellular location">
    <subcellularLocation>
        <location evidence="1">Membrane</location>
        <topology evidence="1">Multi-pass membrane protein</topology>
    </subcellularLocation>
</comment>
<organism evidence="9 10">
    <name type="scientific">Phialophora macrospora</name>
    <dbReference type="NCBI Taxonomy" id="1851006"/>
    <lineage>
        <taxon>Eukaryota</taxon>
        <taxon>Fungi</taxon>
        <taxon>Dikarya</taxon>
        <taxon>Ascomycota</taxon>
        <taxon>Pezizomycotina</taxon>
        <taxon>Eurotiomycetes</taxon>
        <taxon>Chaetothyriomycetidae</taxon>
        <taxon>Chaetothyriales</taxon>
        <taxon>Herpotrichiellaceae</taxon>
        <taxon>Phialophora</taxon>
    </lineage>
</organism>
<feature type="transmembrane region" description="Helical" evidence="7">
    <location>
        <begin position="123"/>
        <end position="145"/>
    </location>
</feature>
<feature type="transmembrane region" description="Helical" evidence="7">
    <location>
        <begin position="443"/>
        <end position="464"/>
    </location>
</feature>
<dbReference type="GO" id="GO:0016020">
    <property type="term" value="C:membrane"/>
    <property type="evidence" value="ECO:0007669"/>
    <property type="project" value="UniProtKB-SubCell"/>
</dbReference>
<gene>
    <name evidence="9" type="ORF">PV04_07734</name>
</gene>
<dbReference type="AlphaFoldDB" id="A0A0D2CJR6"/>
<dbReference type="InterPro" id="IPR020846">
    <property type="entry name" value="MFS_dom"/>
</dbReference>
<evidence type="ECO:0000313" key="9">
    <source>
        <dbReference type="EMBL" id="KIW65476.1"/>
    </source>
</evidence>
<dbReference type="PANTHER" id="PTHR43791:SF103">
    <property type="entry name" value="MAJOR FACILITATOR SUPERFAMILY (MFS) PROFILE DOMAIN-CONTAINING PROTEIN-RELATED"/>
    <property type="match status" value="1"/>
</dbReference>
<keyword evidence="2" id="KW-0813">Transport</keyword>
<feature type="transmembrane region" description="Helical" evidence="7">
    <location>
        <begin position="321"/>
        <end position="338"/>
    </location>
</feature>
<evidence type="ECO:0000256" key="4">
    <source>
        <dbReference type="ARBA" id="ARBA00022989"/>
    </source>
</evidence>
<name>A0A0D2CJR6_9EURO</name>
<evidence type="ECO:0000256" key="2">
    <source>
        <dbReference type="ARBA" id="ARBA00022448"/>
    </source>
</evidence>
<feature type="transmembrane region" description="Helical" evidence="7">
    <location>
        <begin position="216"/>
        <end position="236"/>
    </location>
</feature>
<feature type="domain" description="Major facilitator superfamily (MFS) profile" evidence="8">
    <location>
        <begin position="56"/>
        <end position="469"/>
    </location>
</feature>
<evidence type="ECO:0000256" key="1">
    <source>
        <dbReference type="ARBA" id="ARBA00004141"/>
    </source>
</evidence>
<dbReference type="GO" id="GO:0022857">
    <property type="term" value="F:transmembrane transporter activity"/>
    <property type="evidence" value="ECO:0007669"/>
    <property type="project" value="InterPro"/>
</dbReference>
<dbReference type="InterPro" id="IPR036259">
    <property type="entry name" value="MFS_trans_sf"/>
</dbReference>
<dbReference type="SUPFAM" id="SSF103473">
    <property type="entry name" value="MFS general substrate transporter"/>
    <property type="match status" value="1"/>
</dbReference>
<dbReference type="HOGENOM" id="CLU_001265_0_5_1"/>
<feature type="transmembrane region" description="Helical" evidence="7">
    <location>
        <begin position="350"/>
        <end position="368"/>
    </location>
</feature>
<dbReference type="Gene3D" id="1.20.1250.20">
    <property type="entry name" value="MFS general substrate transporter like domains"/>
    <property type="match status" value="2"/>
</dbReference>
<sequence length="504" mass="55051">MDNPDTLTEKSSVNISDLKRDSLMAPQQILEIQEGDFLDVSPSESKTVLRKIDFCLIPLMGFCYLLQYMDKLALSSATLLGLLEDLDLHGSQYSWCSAVFYFGYLAWSWPSSYLIVRLPTGKYLAVSVFLWGAVLMCHGACQNFGGLMAARFFLGVGEAAIAPGFALITGMFYTRKEQPIRQGAWFIGNSLANIFGGLVAYGIGQITTSPLSNWRLLFLILGSITSAYAFLLYLFLPDSPGKAVFLDEKQQQIALRRTLENKTGLLDSDNFVPSQVIDALTDPQLWFLVLYTASVNLANGGLTSFGAIVISGFGFSNLKALLIQMPMGATQLVFLILTSSLASLVPSSRLVLMILNTLTSMAGIIVVYECEGRAARMAGLCLGSVFAANIPLSLSLISSNVGGFTKRSVTTATLFVAYCVGNIVGPQFFLASQKPRYQTGLKASLAGLGIGAGFLICLLVYYLLTNARRNKRHGQSHRLSIAEKFREELSGKTDRQLPDFRYVI</sequence>
<evidence type="ECO:0000256" key="5">
    <source>
        <dbReference type="ARBA" id="ARBA00023136"/>
    </source>
</evidence>
<dbReference type="EMBL" id="KN846960">
    <property type="protein sequence ID" value="KIW65476.1"/>
    <property type="molecule type" value="Genomic_DNA"/>
</dbReference>
<keyword evidence="4 7" id="KW-1133">Transmembrane helix</keyword>
<dbReference type="PANTHER" id="PTHR43791">
    <property type="entry name" value="PERMEASE-RELATED"/>
    <property type="match status" value="1"/>
</dbReference>
<evidence type="ECO:0000313" key="10">
    <source>
        <dbReference type="Proteomes" id="UP000054266"/>
    </source>
</evidence>
<feature type="transmembrane region" description="Helical" evidence="7">
    <location>
        <begin position="185"/>
        <end position="204"/>
    </location>
</feature>
<evidence type="ECO:0000256" key="6">
    <source>
        <dbReference type="ARBA" id="ARBA00037968"/>
    </source>
</evidence>
<keyword evidence="3 7" id="KW-0812">Transmembrane</keyword>
<protein>
    <recommendedName>
        <fullName evidence="8">Major facilitator superfamily (MFS) profile domain-containing protein</fullName>
    </recommendedName>
</protein>
<evidence type="ECO:0000256" key="7">
    <source>
        <dbReference type="SAM" id="Phobius"/>
    </source>
</evidence>
<proteinExistence type="inferred from homology"/>
<comment type="similarity">
    <text evidence="6">Belongs to the major facilitator superfamily. Allantoate permease family.</text>
</comment>
<keyword evidence="5 7" id="KW-0472">Membrane</keyword>
<dbReference type="InterPro" id="IPR011701">
    <property type="entry name" value="MFS"/>
</dbReference>
<dbReference type="Proteomes" id="UP000054266">
    <property type="component" value="Unassembled WGS sequence"/>
</dbReference>
<feature type="transmembrane region" description="Helical" evidence="7">
    <location>
        <begin position="285"/>
        <end position="315"/>
    </location>
</feature>
<feature type="transmembrane region" description="Helical" evidence="7">
    <location>
        <begin position="151"/>
        <end position="173"/>
    </location>
</feature>